<comment type="similarity">
    <text evidence="1">Belongs to the BlaI transcriptional regulatory family.</text>
</comment>
<keyword evidence="3" id="KW-0238">DNA-binding</keyword>
<dbReference type="Gene3D" id="1.10.10.10">
    <property type="entry name" value="Winged helix-like DNA-binding domain superfamily/Winged helix DNA-binding domain"/>
    <property type="match status" value="1"/>
</dbReference>
<protein>
    <submittedName>
        <fullName evidence="5">CopY/TcrY family copper transport repressor</fullName>
    </submittedName>
</protein>
<evidence type="ECO:0000256" key="2">
    <source>
        <dbReference type="ARBA" id="ARBA00023015"/>
    </source>
</evidence>
<gene>
    <name evidence="5" type="ORF">J2Z71_001355</name>
</gene>
<reference evidence="5 6" key="1">
    <citation type="submission" date="2021-03" db="EMBL/GenBank/DDBJ databases">
        <title>Genomic Encyclopedia of Type Strains, Phase IV (KMG-IV): sequencing the most valuable type-strain genomes for metagenomic binning, comparative biology and taxonomic classification.</title>
        <authorList>
            <person name="Goeker M."/>
        </authorList>
    </citation>
    <scope>NUCLEOTIDE SEQUENCE [LARGE SCALE GENOMIC DNA]</scope>
    <source>
        <strain evidence="5 6">DSM 27563</strain>
    </source>
</reference>
<dbReference type="RefSeq" id="WP_210061341.1">
    <property type="nucleotide sequence ID" value="NZ_JAGGLJ010000013.1"/>
</dbReference>
<dbReference type="Pfam" id="PF03965">
    <property type="entry name" value="Penicillinase_R"/>
    <property type="match status" value="1"/>
</dbReference>
<dbReference type="NCBIfam" id="TIGR02698">
    <property type="entry name" value="CopY_TcrY"/>
    <property type="match status" value="1"/>
</dbReference>
<dbReference type="InterPro" id="IPR036390">
    <property type="entry name" value="WH_DNA-bd_sf"/>
</dbReference>
<proteinExistence type="inferred from homology"/>
<dbReference type="InterPro" id="IPR036388">
    <property type="entry name" value="WH-like_DNA-bd_sf"/>
</dbReference>
<keyword evidence="4" id="KW-0804">Transcription</keyword>
<dbReference type="Proteomes" id="UP001519306">
    <property type="component" value="Unassembled WGS sequence"/>
</dbReference>
<name>A0ABS4KEU8_9FIRM</name>
<dbReference type="PIRSF" id="PIRSF019455">
    <property type="entry name" value="CopR_AtkY"/>
    <property type="match status" value="1"/>
</dbReference>
<sequence length="145" mass="16610">MEEKKLNISNAELDIMKVIWSYKNTTSRDVINILSETNSWKPTTIKTMLARLVDKNVLIVKKEGNKNIYIPLMTEKEAQEAIFNDAAYKICSKGIGKMIKYLIESNELSSKDIEDLKTTLSEKEANNNIKCNCIEKFGRCTCNHK</sequence>
<evidence type="ECO:0000256" key="3">
    <source>
        <dbReference type="ARBA" id="ARBA00023125"/>
    </source>
</evidence>
<evidence type="ECO:0000313" key="5">
    <source>
        <dbReference type="EMBL" id="MBP2025806.1"/>
    </source>
</evidence>
<dbReference type="InterPro" id="IPR014071">
    <property type="entry name" value="Cu_transp_CopY/TcrY"/>
</dbReference>
<keyword evidence="6" id="KW-1185">Reference proteome</keyword>
<accession>A0ABS4KEU8</accession>
<evidence type="ECO:0000256" key="1">
    <source>
        <dbReference type="ARBA" id="ARBA00011046"/>
    </source>
</evidence>
<keyword evidence="2" id="KW-0805">Transcription regulation</keyword>
<dbReference type="InterPro" id="IPR005650">
    <property type="entry name" value="BlaI_family"/>
</dbReference>
<evidence type="ECO:0000256" key="4">
    <source>
        <dbReference type="ARBA" id="ARBA00023163"/>
    </source>
</evidence>
<dbReference type="SUPFAM" id="SSF46785">
    <property type="entry name" value="Winged helix' DNA-binding domain"/>
    <property type="match status" value="1"/>
</dbReference>
<comment type="caution">
    <text evidence="5">The sequence shown here is derived from an EMBL/GenBank/DDBJ whole genome shotgun (WGS) entry which is preliminary data.</text>
</comment>
<evidence type="ECO:0000313" key="6">
    <source>
        <dbReference type="Proteomes" id="UP001519306"/>
    </source>
</evidence>
<dbReference type="EMBL" id="JAGGLJ010000013">
    <property type="protein sequence ID" value="MBP2025806.1"/>
    <property type="molecule type" value="Genomic_DNA"/>
</dbReference>
<organism evidence="5 6">
    <name type="scientific">Peptoniphilus stercorisuis</name>
    <dbReference type="NCBI Taxonomy" id="1436965"/>
    <lineage>
        <taxon>Bacteria</taxon>
        <taxon>Bacillati</taxon>
        <taxon>Bacillota</taxon>
        <taxon>Tissierellia</taxon>
        <taxon>Tissierellales</taxon>
        <taxon>Peptoniphilaceae</taxon>
        <taxon>Peptoniphilus</taxon>
    </lineage>
</organism>